<name>A0ACC0SLT8_POPTR</name>
<evidence type="ECO:0000313" key="1">
    <source>
        <dbReference type="EMBL" id="KAI9390161.1"/>
    </source>
</evidence>
<comment type="caution">
    <text evidence="1">The sequence shown here is derived from an EMBL/GenBank/DDBJ whole genome shotgun (WGS) entry which is preliminary data.</text>
</comment>
<accession>A0ACC0SLT8</accession>
<reference evidence="1 2" key="1">
    <citation type="journal article" date="2006" name="Science">
        <title>The genome of black cottonwood, Populus trichocarpa (Torr. &amp; Gray).</title>
        <authorList>
            <person name="Tuskan G.A."/>
            <person name="Difazio S."/>
            <person name="Jansson S."/>
            <person name="Bohlmann J."/>
            <person name="Grigoriev I."/>
            <person name="Hellsten U."/>
            <person name="Putnam N."/>
            <person name="Ralph S."/>
            <person name="Rombauts S."/>
            <person name="Salamov A."/>
            <person name="Schein J."/>
            <person name="Sterck L."/>
            <person name="Aerts A."/>
            <person name="Bhalerao R.R."/>
            <person name="Bhalerao R.P."/>
            <person name="Blaudez D."/>
            <person name="Boerjan W."/>
            <person name="Brun A."/>
            <person name="Brunner A."/>
            <person name="Busov V."/>
            <person name="Campbell M."/>
            <person name="Carlson J."/>
            <person name="Chalot M."/>
            <person name="Chapman J."/>
            <person name="Chen G.L."/>
            <person name="Cooper D."/>
            <person name="Coutinho P.M."/>
            <person name="Couturier J."/>
            <person name="Covert S."/>
            <person name="Cronk Q."/>
            <person name="Cunningham R."/>
            <person name="Davis J."/>
            <person name="Degroeve S."/>
            <person name="Dejardin A."/>
            <person name="Depamphilis C."/>
            <person name="Detter J."/>
            <person name="Dirks B."/>
            <person name="Dubchak I."/>
            <person name="Duplessis S."/>
            <person name="Ehlting J."/>
            <person name="Ellis B."/>
            <person name="Gendler K."/>
            <person name="Goodstein D."/>
            <person name="Gribskov M."/>
            <person name="Grimwood J."/>
            <person name="Groover A."/>
            <person name="Gunter L."/>
            <person name="Hamberger B."/>
            <person name="Heinze B."/>
            <person name="Helariutta Y."/>
            <person name="Henrissat B."/>
            <person name="Holligan D."/>
            <person name="Holt R."/>
            <person name="Huang W."/>
            <person name="Islam-Faridi N."/>
            <person name="Jones S."/>
            <person name="Jones-Rhoades M."/>
            <person name="Jorgensen R."/>
            <person name="Joshi C."/>
            <person name="Kangasjarvi J."/>
            <person name="Karlsson J."/>
            <person name="Kelleher C."/>
            <person name="Kirkpatrick R."/>
            <person name="Kirst M."/>
            <person name="Kohler A."/>
            <person name="Kalluri U."/>
            <person name="Larimer F."/>
            <person name="Leebens-Mack J."/>
            <person name="Leple J.C."/>
            <person name="Locascio P."/>
            <person name="Lou Y."/>
            <person name="Lucas S."/>
            <person name="Martin F."/>
            <person name="Montanini B."/>
            <person name="Napoli C."/>
            <person name="Nelson D.R."/>
            <person name="Nelson C."/>
            <person name="Nieminen K."/>
            <person name="Nilsson O."/>
            <person name="Pereda V."/>
            <person name="Peter G."/>
            <person name="Philippe R."/>
            <person name="Pilate G."/>
            <person name="Poliakov A."/>
            <person name="Razumovskaya J."/>
            <person name="Richardson P."/>
            <person name="Rinaldi C."/>
            <person name="Ritland K."/>
            <person name="Rouze P."/>
            <person name="Ryaboy D."/>
            <person name="Schmutz J."/>
            <person name="Schrader J."/>
            <person name="Segerman B."/>
            <person name="Shin H."/>
            <person name="Siddiqui A."/>
            <person name="Sterky F."/>
            <person name="Terry A."/>
            <person name="Tsai C.J."/>
            <person name="Uberbacher E."/>
            <person name="Unneberg P."/>
            <person name="Vahala J."/>
            <person name="Wall K."/>
            <person name="Wessler S."/>
            <person name="Yang G."/>
            <person name="Yin T."/>
            <person name="Douglas C."/>
            <person name="Marra M."/>
            <person name="Sandberg G."/>
            <person name="Van de Peer Y."/>
            <person name="Rokhsar D."/>
        </authorList>
    </citation>
    <scope>NUCLEOTIDE SEQUENCE [LARGE SCALE GENOMIC DNA]</scope>
    <source>
        <strain evidence="2">cv. Nisqually</strain>
    </source>
</reference>
<proteinExistence type="predicted"/>
<evidence type="ECO:0000313" key="2">
    <source>
        <dbReference type="Proteomes" id="UP000006729"/>
    </source>
</evidence>
<dbReference type="EMBL" id="CM009297">
    <property type="protein sequence ID" value="KAI9390161.1"/>
    <property type="molecule type" value="Genomic_DNA"/>
</dbReference>
<dbReference type="Proteomes" id="UP000006729">
    <property type="component" value="Chromosome 8"/>
</dbReference>
<keyword evidence="2" id="KW-1185">Reference proteome</keyword>
<sequence>MDKQNMVDAFNNDTSKACLLSTRAGGQGLNLTGADTVFIPDLDFNPQIDRQVEDHCHRIGHTKPVTIYRMVTRGTVDETVDEMAKWKLVLDAAVLDSGVGVDNEGDASSRTTGEILSSLMMV</sequence>
<gene>
    <name evidence="1" type="ORF">POPTR_008G142600v4</name>
</gene>
<protein>
    <submittedName>
        <fullName evidence="1">Uncharacterized protein</fullName>
    </submittedName>
</protein>
<organism evidence="1 2">
    <name type="scientific">Populus trichocarpa</name>
    <name type="common">Western balsam poplar</name>
    <name type="synonym">Populus balsamifera subsp. trichocarpa</name>
    <dbReference type="NCBI Taxonomy" id="3694"/>
    <lineage>
        <taxon>Eukaryota</taxon>
        <taxon>Viridiplantae</taxon>
        <taxon>Streptophyta</taxon>
        <taxon>Embryophyta</taxon>
        <taxon>Tracheophyta</taxon>
        <taxon>Spermatophyta</taxon>
        <taxon>Magnoliopsida</taxon>
        <taxon>eudicotyledons</taxon>
        <taxon>Gunneridae</taxon>
        <taxon>Pentapetalae</taxon>
        <taxon>rosids</taxon>
        <taxon>fabids</taxon>
        <taxon>Malpighiales</taxon>
        <taxon>Salicaceae</taxon>
        <taxon>Saliceae</taxon>
        <taxon>Populus</taxon>
    </lineage>
</organism>